<feature type="transmembrane region" description="Helical" evidence="9">
    <location>
        <begin position="625"/>
        <end position="642"/>
    </location>
</feature>
<evidence type="ECO:0000256" key="1">
    <source>
        <dbReference type="ARBA" id="ARBA00004141"/>
    </source>
</evidence>
<evidence type="ECO:0000256" key="8">
    <source>
        <dbReference type="ARBA" id="ARBA00023136"/>
    </source>
</evidence>
<dbReference type="GO" id="GO:0140359">
    <property type="term" value="F:ABC-type transporter activity"/>
    <property type="evidence" value="ECO:0007669"/>
    <property type="project" value="InterPro"/>
</dbReference>
<dbReference type="PANTHER" id="PTHR48042:SF11">
    <property type="entry name" value="ABC TRANSPORTER G FAMILY MEMBER 11"/>
    <property type="match status" value="1"/>
</dbReference>
<dbReference type="InterPro" id="IPR013525">
    <property type="entry name" value="ABC2_TM"/>
</dbReference>
<dbReference type="InterPro" id="IPR043926">
    <property type="entry name" value="ABCG_dom"/>
</dbReference>
<evidence type="ECO:0000256" key="3">
    <source>
        <dbReference type="ARBA" id="ARBA00022448"/>
    </source>
</evidence>
<accession>A0A9W4SRL8</accession>
<feature type="transmembrane region" description="Helical" evidence="9">
    <location>
        <begin position="384"/>
        <end position="407"/>
    </location>
</feature>
<evidence type="ECO:0000256" key="9">
    <source>
        <dbReference type="SAM" id="Phobius"/>
    </source>
</evidence>
<feature type="transmembrane region" description="Helical" evidence="9">
    <location>
        <begin position="460"/>
        <end position="487"/>
    </location>
</feature>
<dbReference type="GO" id="GO:0005524">
    <property type="term" value="F:ATP binding"/>
    <property type="evidence" value="ECO:0007669"/>
    <property type="project" value="UniProtKB-KW"/>
</dbReference>
<dbReference type="GO" id="GO:0016020">
    <property type="term" value="C:membrane"/>
    <property type="evidence" value="ECO:0007669"/>
    <property type="project" value="UniProtKB-SubCell"/>
</dbReference>
<name>A0A9W4SRL8_9GLOM</name>
<keyword evidence="5" id="KW-0547">Nucleotide-binding</keyword>
<dbReference type="SUPFAM" id="SSF52540">
    <property type="entry name" value="P-loop containing nucleoside triphosphate hydrolases"/>
    <property type="match status" value="1"/>
</dbReference>
<evidence type="ECO:0000313" key="12">
    <source>
        <dbReference type="Proteomes" id="UP001153678"/>
    </source>
</evidence>
<dbReference type="Pfam" id="PF00005">
    <property type="entry name" value="ABC_tran"/>
    <property type="match status" value="1"/>
</dbReference>
<reference evidence="11" key="1">
    <citation type="submission" date="2022-08" db="EMBL/GenBank/DDBJ databases">
        <authorList>
            <person name="Kallberg Y."/>
            <person name="Tangrot J."/>
            <person name="Rosling A."/>
        </authorList>
    </citation>
    <scope>NUCLEOTIDE SEQUENCE</scope>
    <source>
        <strain evidence="11">Wild A</strain>
    </source>
</reference>
<gene>
    <name evidence="11" type="ORF">FWILDA_LOCUS8814</name>
</gene>
<evidence type="ECO:0000256" key="6">
    <source>
        <dbReference type="ARBA" id="ARBA00022840"/>
    </source>
</evidence>
<evidence type="ECO:0000256" key="4">
    <source>
        <dbReference type="ARBA" id="ARBA00022692"/>
    </source>
</evidence>
<organism evidence="11 12">
    <name type="scientific">Funneliformis geosporum</name>
    <dbReference type="NCBI Taxonomy" id="1117311"/>
    <lineage>
        <taxon>Eukaryota</taxon>
        <taxon>Fungi</taxon>
        <taxon>Fungi incertae sedis</taxon>
        <taxon>Mucoromycota</taxon>
        <taxon>Glomeromycotina</taxon>
        <taxon>Glomeromycetes</taxon>
        <taxon>Glomerales</taxon>
        <taxon>Glomeraceae</taxon>
        <taxon>Funneliformis</taxon>
    </lineage>
</organism>
<dbReference type="CDD" id="cd03213">
    <property type="entry name" value="ABCG_EPDR"/>
    <property type="match status" value="1"/>
</dbReference>
<dbReference type="PANTHER" id="PTHR48042">
    <property type="entry name" value="ABC TRANSPORTER G FAMILY MEMBER 11"/>
    <property type="match status" value="1"/>
</dbReference>
<protein>
    <submittedName>
        <fullName evidence="11">6061_t:CDS:1</fullName>
    </submittedName>
</protein>
<dbReference type="Pfam" id="PF19055">
    <property type="entry name" value="ABC2_membrane_7"/>
    <property type="match status" value="1"/>
</dbReference>
<dbReference type="EMBL" id="CAMKVN010001943">
    <property type="protein sequence ID" value="CAI2178891.1"/>
    <property type="molecule type" value="Genomic_DNA"/>
</dbReference>
<evidence type="ECO:0000313" key="11">
    <source>
        <dbReference type="EMBL" id="CAI2178891.1"/>
    </source>
</evidence>
<keyword evidence="12" id="KW-1185">Reference proteome</keyword>
<keyword evidence="8 9" id="KW-0472">Membrane</keyword>
<keyword evidence="4 9" id="KW-0812">Transmembrane</keyword>
<evidence type="ECO:0000259" key="10">
    <source>
        <dbReference type="PROSITE" id="PS50893"/>
    </source>
</evidence>
<dbReference type="Gene3D" id="3.40.50.300">
    <property type="entry name" value="P-loop containing nucleotide triphosphate hydrolases"/>
    <property type="match status" value="1"/>
</dbReference>
<keyword evidence="6" id="KW-0067">ATP-binding</keyword>
<feature type="transmembrane region" description="Helical" evidence="9">
    <location>
        <begin position="499"/>
        <end position="517"/>
    </location>
</feature>
<dbReference type="AlphaFoldDB" id="A0A9W4SRL8"/>
<dbReference type="InterPro" id="IPR052215">
    <property type="entry name" value="Plant_ABCG"/>
</dbReference>
<dbReference type="PROSITE" id="PS50893">
    <property type="entry name" value="ABC_TRANSPORTER_2"/>
    <property type="match status" value="1"/>
</dbReference>
<evidence type="ECO:0000256" key="2">
    <source>
        <dbReference type="ARBA" id="ARBA00005814"/>
    </source>
</evidence>
<dbReference type="InterPro" id="IPR003439">
    <property type="entry name" value="ABC_transporter-like_ATP-bd"/>
</dbReference>
<comment type="subcellular location">
    <subcellularLocation>
        <location evidence="1">Membrane</location>
        <topology evidence="1">Multi-pass membrane protein</topology>
    </subcellularLocation>
</comment>
<comment type="caution">
    <text evidence="11">The sequence shown here is derived from an EMBL/GenBank/DDBJ whole genome shotgun (WGS) entry which is preliminary data.</text>
</comment>
<feature type="transmembrane region" description="Helical" evidence="9">
    <location>
        <begin position="523"/>
        <end position="546"/>
    </location>
</feature>
<sequence>MTKPIVKKKLERTLSRQEVESALKDFTLKKVVNDTYDSLSDSISLSWKDVSYTITDPKSKKKKHIVKNVSGIVEPGEVLAIMGPSGAGKSSFLDLLAGRKDPKSISGEIYLNGKPGEIKYVSTYVMQDDALMGVLTVRENIQFAADLCFPAEYSLENRKARVQTIIEEFGLERVADSKIGTVFVRGISGGEKRRCAIASQVLTLPKIIFLDEPTTGLDSAAAYNVMNAIVDMARKHKLTVIASIHQPSTETYSLFDKLLLLGRGKTLYFGKRENAITHFEKLGYACPPYANPADYFLRLVNSDFMKDINEAEELITSFNESFLKSTYKLEIDSQIDNIISRSVHEKYDDEPITEGIARGYPRNFFAQTMIIMKRSLKNSTRNILMYWIRVAMYVSLAILMGSTWWQVGYEQQHIGDRLSSHFFSVAFLCFMSVAGIPGFLEERLVFQRERSNRFYSVGPYVLANTLISIPFLMIVTISFSVFAYPMIGLQGGMEKVTNFLIYLFLSLLVAESMVVFISAVIPIFVAALAIVAFANGFFMVVEGYFVSKKNIPKAWKWAHYVDYQKYAFEGIVKNDLTGLTFLCEKTDQPDCFCLHGGQSASERCNFSGQDILDDMGYGEVVISKWVIALIGLVIAFRVGIVYSTTATMSNQPYAGHADIITYLDNNDPSNESFSDFLCSNFNTILNSPPVANDINTLNGTWWKRFTFEVEVKGHKAVKGNLEIVGTYLRLASVSSLTTPRSSFGNPKFFNNVISTRLESETKIIADNQGVDLVRASCGFHGSEMIAEYSLNQSDPKRDLDEGIGSDLFSKNHEEWMIIQLRQSGNSGPQPYNEESSSPESEIIPISLTNQESVNLTEFNIRTTNSKGKKPTKSYINNDIAKEILTTYRMRVLPGKKLIHKGVDILESAHTNMRKSGVTKSPLCIGVINVHNSDCTRFLFQDPECQAIYFDKEQHIPKFVVDCEVE</sequence>
<proteinExistence type="inferred from homology"/>
<keyword evidence="3" id="KW-0813">Transport</keyword>
<comment type="similarity">
    <text evidence="2">Belongs to the ABC transporter superfamily. ABCG family. Eye pigment precursor importer (TC 3.A.1.204) subfamily.</text>
</comment>
<dbReference type="OrthoDB" id="66620at2759"/>
<dbReference type="Pfam" id="PF01061">
    <property type="entry name" value="ABC2_membrane"/>
    <property type="match status" value="1"/>
</dbReference>
<evidence type="ECO:0000256" key="5">
    <source>
        <dbReference type="ARBA" id="ARBA00022741"/>
    </source>
</evidence>
<dbReference type="GO" id="GO:0016887">
    <property type="term" value="F:ATP hydrolysis activity"/>
    <property type="evidence" value="ECO:0007669"/>
    <property type="project" value="InterPro"/>
</dbReference>
<dbReference type="Proteomes" id="UP001153678">
    <property type="component" value="Unassembled WGS sequence"/>
</dbReference>
<dbReference type="InterPro" id="IPR027417">
    <property type="entry name" value="P-loop_NTPase"/>
</dbReference>
<feature type="domain" description="ABC transporter" evidence="10">
    <location>
        <begin position="45"/>
        <end position="288"/>
    </location>
</feature>
<dbReference type="SMART" id="SM00382">
    <property type="entry name" value="AAA"/>
    <property type="match status" value="1"/>
</dbReference>
<keyword evidence="7 9" id="KW-1133">Transmembrane helix</keyword>
<dbReference type="InterPro" id="IPR003593">
    <property type="entry name" value="AAA+_ATPase"/>
</dbReference>
<feature type="transmembrane region" description="Helical" evidence="9">
    <location>
        <begin position="419"/>
        <end position="440"/>
    </location>
</feature>
<evidence type="ECO:0000256" key="7">
    <source>
        <dbReference type="ARBA" id="ARBA00022989"/>
    </source>
</evidence>